<dbReference type="Gene3D" id="4.10.60.10">
    <property type="entry name" value="Zinc finger, CCHC-type"/>
    <property type="match status" value="1"/>
</dbReference>
<evidence type="ECO:0000256" key="1">
    <source>
        <dbReference type="PROSITE-ProRule" id="PRU00047"/>
    </source>
</evidence>
<proteinExistence type="predicted"/>
<protein>
    <recommendedName>
        <fullName evidence="3">CCHC-type domain-containing protein</fullName>
    </recommendedName>
</protein>
<feature type="compositionally biased region" description="Polar residues" evidence="2">
    <location>
        <begin position="267"/>
        <end position="278"/>
    </location>
</feature>
<gene>
    <name evidence="4" type="ORF">ACJMK2_039342</name>
</gene>
<name>A0ABD3WCS6_SINWO</name>
<feature type="domain" description="CCHC-type" evidence="3">
    <location>
        <begin position="198"/>
        <end position="214"/>
    </location>
</feature>
<feature type="region of interest" description="Disordered" evidence="2">
    <location>
        <begin position="251"/>
        <end position="335"/>
    </location>
</feature>
<comment type="caution">
    <text evidence="4">The sequence shown here is derived from an EMBL/GenBank/DDBJ whole genome shotgun (WGS) entry which is preliminary data.</text>
</comment>
<evidence type="ECO:0000313" key="4">
    <source>
        <dbReference type="EMBL" id="KAL3871335.1"/>
    </source>
</evidence>
<dbReference type="InterPro" id="IPR036875">
    <property type="entry name" value="Znf_CCHC_sf"/>
</dbReference>
<evidence type="ECO:0000313" key="5">
    <source>
        <dbReference type="Proteomes" id="UP001634394"/>
    </source>
</evidence>
<organism evidence="4 5">
    <name type="scientific">Sinanodonta woodiana</name>
    <name type="common">Chinese pond mussel</name>
    <name type="synonym">Anodonta woodiana</name>
    <dbReference type="NCBI Taxonomy" id="1069815"/>
    <lineage>
        <taxon>Eukaryota</taxon>
        <taxon>Metazoa</taxon>
        <taxon>Spiralia</taxon>
        <taxon>Lophotrochozoa</taxon>
        <taxon>Mollusca</taxon>
        <taxon>Bivalvia</taxon>
        <taxon>Autobranchia</taxon>
        <taxon>Heteroconchia</taxon>
        <taxon>Palaeoheterodonta</taxon>
        <taxon>Unionida</taxon>
        <taxon>Unionoidea</taxon>
        <taxon>Unionidae</taxon>
        <taxon>Unioninae</taxon>
        <taxon>Sinanodonta</taxon>
    </lineage>
</organism>
<evidence type="ECO:0000256" key="2">
    <source>
        <dbReference type="SAM" id="MobiDB-lite"/>
    </source>
</evidence>
<keyword evidence="1" id="KW-0479">Metal-binding</keyword>
<reference evidence="4 5" key="1">
    <citation type="submission" date="2024-11" db="EMBL/GenBank/DDBJ databases">
        <title>Chromosome-level genome assembly of the freshwater bivalve Anodonta woodiana.</title>
        <authorList>
            <person name="Chen X."/>
        </authorList>
    </citation>
    <scope>NUCLEOTIDE SEQUENCE [LARGE SCALE GENOMIC DNA]</scope>
    <source>
        <strain evidence="4">MN2024</strain>
        <tissue evidence="4">Gills</tissue>
    </source>
</reference>
<feature type="compositionally biased region" description="Polar residues" evidence="2">
    <location>
        <begin position="295"/>
        <end position="313"/>
    </location>
</feature>
<accession>A0ABD3WCS6</accession>
<keyword evidence="1" id="KW-0863">Zinc-finger</keyword>
<evidence type="ECO:0000259" key="3">
    <source>
        <dbReference type="PROSITE" id="PS50158"/>
    </source>
</evidence>
<sequence>MEARKVITDLQKYFKVRRVETEEGSFIECRYKEGTQQIEFQTEREDIPGITAILVAIHIMDKVKICKIYSINYAEKGYEIRPRGNEPVLPYGELTICGKRAIVKKPKPLMRKIKNQTGELHLSCIPMEITLDATVTWFEEKFGIKVESAKLGEALGFPVYNGTRTLEIEKTKLHTMKKVCFLRGILTRSWYKGCIYHRKCYRCGKTGHTPYKCPTNEDAMANTVNNKQNDENIPKHQIGAQSITIGEIEQNTNLTKSKGNSKRHQMENTTTNINTDGRVQQKPLTVASKGKNKRQTPNTNNKTLGKNQTQNGKNKIPYGQQRNGAGQMEEKKDRT</sequence>
<dbReference type="SUPFAM" id="SSF57756">
    <property type="entry name" value="Retrovirus zinc finger-like domains"/>
    <property type="match status" value="1"/>
</dbReference>
<dbReference type="Proteomes" id="UP001634394">
    <property type="component" value="Unassembled WGS sequence"/>
</dbReference>
<keyword evidence="5" id="KW-1185">Reference proteome</keyword>
<keyword evidence="1" id="KW-0862">Zinc</keyword>
<dbReference type="GO" id="GO:0008270">
    <property type="term" value="F:zinc ion binding"/>
    <property type="evidence" value="ECO:0007669"/>
    <property type="project" value="UniProtKB-KW"/>
</dbReference>
<dbReference type="EMBL" id="JBJQND010000007">
    <property type="protein sequence ID" value="KAL3871335.1"/>
    <property type="molecule type" value="Genomic_DNA"/>
</dbReference>
<dbReference type="InterPro" id="IPR001878">
    <property type="entry name" value="Znf_CCHC"/>
</dbReference>
<dbReference type="AlphaFoldDB" id="A0ABD3WCS6"/>
<dbReference type="PROSITE" id="PS50158">
    <property type="entry name" value="ZF_CCHC"/>
    <property type="match status" value="1"/>
</dbReference>